<evidence type="ECO:0000313" key="3">
    <source>
        <dbReference type="Proteomes" id="UP000604475"/>
    </source>
</evidence>
<accession>A0A937UJR0</accession>
<dbReference type="InterPro" id="IPR001387">
    <property type="entry name" value="Cro/C1-type_HTH"/>
</dbReference>
<dbReference type="GO" id="GO:0003677">
    <property type="term" value="F:DNA binding"/>
    <property type="evidence" value="ECO:0007669"/>
    <property type="project" value="InterPro"/>
</dbReference>
<evidence type="ECO:0000259" key="1">
    <source>
        <dbReference type="PROSITE" id="PS50943"/>
    </source>
</evidence>
<dbReference type="Pfam" id="PF17765">
    <property type="entry name" value="MLTR_LBD"/>
    <property type="match status" value="1"/>
</dbReference>
<dbReference type="Gene3D" id="3.30.450.180">
    <property type="match status" value="1"/>
</dbReference>
<dbReference type="PANTHER" id="PTHR35010">
    <property type="entry name" value="BLL4672 PROTEIN-RELATED"/>
    <property type="match status" value="1"/>
</dbReference>
<dbReference type="RefSeq" id="WP_203001781.1">
    <property type="nucleotide sequence ID" value="NZ_JADWYU010000146.1"/>
</dbReference>
<sequence>MGNRDEVKAFLTSRRAKITPERAGLTTYGRRRRVPGLRRGEVADLAGVSVEYYAQLERGNLAGVSDVVLDAVARALQLDEAERAHLLDLARAAGPAARTRRKPSTQQVRPSIQRLLDLMTEIPAIVNNARLDAVAANPFGRALFAPVYATPGRSAHRPVNHARFTFLDPRAHDFWLDWERAADDSVSTLRTEAGRDPHDRGLIDLVGELCTRSDAFRVRWAAHDVRLHRTGRKRIHHPAVGDLHLNFEVMELPADPGLCLIAFHADTGSADADALRLLASWAATQDPAGTPGALERPPASR</sequence>
<dbReference type="InterPro" id="IPR041413">
    <property type="entry name" value="MLTR_LBD"/>
</dbReference>
<evidence type="ECO:0000313" key="2">
    <source>
        <dbReference type="EMBL" id="MBL7626039.1"/>
    </source>
</evidence>
<proteinExistence type="predicted"/>
<reference evidence="2" key="1">
    <citation type="submission" date="2020-12" db="EMBL/GenBank/DDBJ databases">
        <title>Genomic characterization of non-nitrogen-fixing Frankia strains.</title>
        <authorList>
            <person name="Carlos-Shanley C."/>
            <person name="Guerra T."/>
            <person name="Hahn D."/>
        </authorList>
    </citation>
    <scope>NUCLEOTIDE SEQUENCE</scope>
    <source>
        <strain evidence="2">CN6</strain>
    </source>
</reference>
<dbReference type="Proteomes" id="UP000604475">
    <property type="component" value="Unassembled WGS sequence"/>
</dbReference>
<comment type="caution">
    <text evidence="2">The sequence shown here is derived from an EMBL/GenBank/DDBJ whole genome shotgun (WGS) entry which is preliminary data.</text>
</comment>
<dbReference type="PANTHER" id="PTHR35010:SF2">
    <property type="entry name" value="BLL4672 PROTEIN"/>
    <property type="match status" value="1"/>
</dbReference>
<dbReference type="SMART" id="SM00530">
    <property type="entry name" value="HTH_XRE"/>
    <property type="match status" value="1"/>
</dbReference>
<dbReference type="Pfam" id="PF13560">
    <property type="entry name" value="HTH_31"/>
    <property type="match status" value="1"/>
</dbReference>
<dbReference type="AlphaFoldDB" id="A0A937UJR0"/>
<protein>
    <submittedName>
        <fullName evidence="2">Helix-turn-helix domain-containing protein</fullName>
    </submittedName>
</protein>
<dbReference type="SUPFAM" id="SSF47413">
    <property type="entry name" value="lambda repressor-like DNA-binding domains"/>
    <property type="match status" value="1"/>
</dbReference>
<dbReference type="EMBL" id="JAEACQ010000122">
    <property type="protein sequence ID" value="MBL7626039.1"/>
    <property type="molecule type" value="Genomic_DNA"/>
</dbReference>
<dbReference type="Gene3D" id="1.10.260.40">
    <property type="entry name" value="lambda repressor-like DNA-binding domains"/>
    <property type="match status" value="1"/>
</dbReference>
<name>A0A937UJR0_9ACTN</name>
<feature type="domain" description="HTH cro/C1-type" evidence="1">
    <location>
        <begin position="41"/>
        <end position="83"/>
    </location>
</feature>
<gene>
    <name evidence="2" type="ORF">I7412_02370</name>
</gene>
<dbReference type="InterPro" id="IPR010982">
    <property type="entry name" value="Lambda_DNA-bd_dom_sf"/>
</dbReference>
<keyword evidence="3" id="KW-1185">Reference proteome</keyword>
<organism evidence="2 3">
    <name type="scientific">Frankia nepalensis</name>
    <dbReference type="NCBI Taxonomy" id="1836974"/>
    <lineage>
        <taxon>Bacteria</taxon>
        <taxon>Bacillati</taxon>
        <taxon>Actinomycetota</taxon>
        <taxon>Actinomycetes</taxon>
        <taxon>Frankiales</taxon>
        <taxon>Frankiaceae</taxon>
        <taxon>Frankia</taxon>
    </lineage>
</organism>
<dbReference type="CDD" id="cd00093">
    <property type="entry name" value="HTH_XRE"/>
    <property type="match status" value="1"/>
</dbReference>
<dbReference type="PROSITE" id="PS50943">
    <property type="entry name" value="HTH_CROC1"/>
    <property type="match status" value="1"/>
</dbReference>